<evidence type="ECO:0000256" key="7">
    <source>
        <dbReference type="ARBA" id="ARBA00022801"/>
    </source>
</evidence>
<keyword evidence="4 14" id="KW-0812">Transmembrane</keyword>
<dbReference type="Gene3D" id="3.40.50.300">
    <property type="entry name" value="P-loop containing nucleotide triphosphate hydrolases"/>
    <property type="match status" value="1"/>
</dbReference>
<dbReference type="InterPro" id="IPR039421">
    <property type="entry name" value="Type_1_exporter"/>
</dbReference>
<dbReference type="AlphaFoldDB" id="A0A934SZB2"/>
<comment type="subcellular location">
    <subcellularLocation>
        <location evidence="1">Cell membrane</location>
        <topology evidence="1">Multi-pass membrane protein</topology>
    </subcellularLocation>
</comment>
<keyword evidence="10 14" id="KW-0472">Membrane</keyword>
<feature type="transmembrane region" description="Helical" evidence="14">
    <location>
        <begin position="299"/>
        <end position="324"/>
    </location>
</feature>
<dbReference type="InterPro" id="IPR003439">
    <property type="entry name" value="ABC_transporter-like_ATP-bd"/>
</dbReference>
<dbReference type="Gene3D" id="1.20.1560.10">
    <property type="entry name" value="ABC transporter type 1, transmembrane domain"/>
    <property type="match status" value="1"/>
</dbReference>
<dbReference type="GO" id="GO:0006508">
    <property type="term" value="P:proteolysis"/>
    <property type="evidence" value="ECO:0007669"/>
    <property type="project" value="InterPro"/>
</dbReference>
<proteinExistence type="inferred from homology"/>
<evidence type="ECO:0000313" key="18">
    <source>
        <dbReference type="EMBL" id="MBK4738453.1"/>
    </source>
</evidence>
<dbReference type="Pfam" id="PF00664">
    <property type="entry name" value="ABC_membrane"/>
    <property type="match status" value="1"/>
</dbReference>
<evidence type="ECO:0000256" key="12">
    <source>
        <dbReference type="ARBA" id="ARBA00061173"/>
    </source>
</evidence>
<dbReference type="GO" id="GO:0005524">
    <property type="term" value="F:ATP binding"/>
    <property type="evidence" value="ECO:0007669"/>
    <property type="project" value="UniProtKB-KW"/>
</dbReference>
<feature type="domain" description="ABC transmembrane type-1" evidence="16">
    <location>
        <begin position="162"/>
        <end position="440"/>
    </location>
</feature>
<dbReference type="InterPro" id="IPR027417">
    <property type="entry name" value="P-loop_NTPase"/>
</dbReference>
<dbReference type="PROSITE" id="PS50893">
    <property type="entry name" value="ABC_TRANSPORTER_2"/>
    <property type="match status" value="1"/>
</dbReference>
<evidence type="ECO:0000256" key="11">
    <source>
        <dbReference type="ARBA" id="ARBA00055355"/>
    </source>
</evidence>
<dbReference type="InterPro" id="IPR011527">
    <property type="entry name" value="ABC1_TM_dom"/>
</dbReference>
<dbReference type="FunFam" id="3.40.50.300:FF:000299">
    <property type="entry name" value="ABC transporter ATP-binding protein/permease"/>
    <property type="match status" value="1"/>
</dbReference>
<dbReference type="PANTHER" id="PTHR43394">
    <property type="entry name" value="ATP-DEPENDENT PERMEASE MDL1, MITOCHONDRIAL"/>
    <property type="match status" value="1"/>
</dbReference>
<reference evidence="18" key="1">
    <citation type="submission" date="2021-01" db="EMBL/GenBank/DDBJ databases">
        <title>Genome sequence of strain Noviherbaspirillum sp. DKR-6.</title>
        <authorList>
            <person name="Chaudhary D.K."/>
        </authorList>
    </citation>
    <scope>NUCLEOTIDE SEQUENCE</scope>
    <source>
        <strain evidence="18">DKR-6</strain>
    </source>
</reference>
<evidence type="ECO:0000259" key="16">
    <source>
        <dbReference type="PROSITE" id="PS50929"/>
    </source>
</evidence>
<keyword evidence="6" id="KW-0547">Nucleotide-binding</keyword>
<dbReference type="PANTHER" id="PTHR43394:SF1">
    <property type="entry name" value="ATP-BINDING CASSETTE SUB-FAMILY B MEMBER 10, MITOCHONDRIAL"/>
    <property type="match status" value="1"/>
</dbReference>
<dbReference type="GO" id="GO:0015421">
    <property type="term" value="F:ABC-type oligopeptide transporter activity"/>
    <property type="evidence" value="ECO:0007669"/>
    <property type="project" value="TreeGrafter"/>
</dbReference>
<dbReference type="NCBIfam" id="TIGR03375">
    <property type="entry name" value="type_I_sec_LssB"/>
    <property type="match status" value="1"/>
</dbReference>
<comment type="similarity">
    <text evidence="12">Belongs to the ABC transporter superfamily. Cyclolysin exporter (TC 3.A.1.109.2) family.</text>
</comment>
<keyword evidence="3" id="KW-1003">Cell membrane</keyword>
<keyword evidence="9 14" id="KW-1133">Transmembrane helix</keyword>
<comment type="function">
    <text evidence="11">Involved in the export of calmodulin-sensitive adenylate cyclase-hemolysin (cyclolysin).</text>
</comment>
<evidence type="ECO:0000256" key="2">
    <source>
        <dbReference type="ARBA" id="ARBA00022448"/>
    </source>
</evidence>
<dbReference type="SUPFAM" id="SSF52540">
    <property type="entry name" value="P-loop containing nucleoside triphosphate hydrolases"/>
    <property type="match status" value="1"/>
</dbReference>
<feature type="domain" description="ABC transporter" evidence="15">
    <location>
        <begin position="474"/>
        <end position="709"/>
    </location>
</feature>
<evidence type="ECO:0000256" key="1">
    <source>
        <dbReference type="ARBA" id="ARBA00004651"/>
    </source>
</evidence>
<keyword evidence="19" id="KW-1185">Reference proteome</keyword>
<keyword evidence="5" id="KW-0354">Hemolysis</keyword>
<dbReference type="Gene3D" id="3.90.70.10">
    <property type="entry name" value="Cysteine proteinases"/>
    <property type="match status" value="1"/>
</dbReference>
<evidence type="ECO:0000256" key="3">
    <source>
        <dbReference type="ARBA" id="ARBA00022475"/>
    </source>
</evidence>
<dbReference type="GO" id="GO:0016887">
    <property type="term" value="F:ATP hydrolysis activity"/>
    <property type="evidence" value="ECO:0007669"/>
    <property type="project" value="InterPro"/>
</dbReference>
<keyword evidence="7" id="KW-0378">Hydrolase</keyword>
<evidence type="ECO:0000259" key="15">
    <source>
        <dbReference type="PROSITE" id="PS50893"/>
    </source>
</evidence>
<feature type="transmembrane region" description="Helical" evidence="14">
    <location>
        <begin position="268"/>
        <end position="293"/>
    </location>
</feature>
<gene>
    <name evidence="18" type="ORF">JJB74_27845</name>
</gene>
<accession>A0A934SZB2</accession>
<dbReference type="PROSITE" id="PS50990">
    <property type="entry name" value="PEPTIDASE_C39"/>
    <property type="match status" value="1"/>
</dbReference>
<evidence type="ECO:0000259" key="17">
    <source>
        <dbReference type="PROSITE" id="PS50990"/>
    </source>
</evidence>
<dbReference type="GO" id="GO:0005886">
    <property type="term" value="C:plasma membrane"/>
    <property type="evidence" value="ECO:0007669"/>
    <property type="project" value="UniProtKB-SubCell"/>
</dbReference>
<dbReference type="CDD" id="cd18587">
    <property type="entry name" value="ABC_6TM_LapB_like"/>
    <property type="match status" value="1"/>
</dbReference>
<protein>
    <recommendedName>
        <fullName evidence="13">Cyclolysin secretion/processing ATP-binding protein CyaB</fullName>
    </recommendedName>
</protein>
<dbReference type="Pfam" id="PF00005">
    <property type="entry name" value="ABC_tran"/>
    <property type="match status" value="1"/>
</dbReference>
<dbReference type="InterPro" id="IPR036640">
    <property type="entry name" value="ABC1_TM_sf"/>
</dbReference>
<evidence type="ECO:0000256" key="9">
    <source>
        <dbReference type="ARBA" id="ARBA00022989"/>
    </source>
</evidence>
<dbReference type="InterPro" id="IPR005074">
    <property type="entry name" value="Peptidase_C39"/>
</dbReference>
<evidence type="ECO:0000256" key="8">
    <source>
        <dbReference type="ARBA" id="ARBA00022840"/>
    </source>
</evidence>
<dbReference type="SUPFAM" id="SSF90123">
    <property type="entry name" value="ABC transporter transmembrane region"/>
    <property type="match status" value="1"/>
</dbReference>
<feature type="transmembrane region" description="Helical" evidence="14">
    <location>
        <begin position="191"/>
        <end position="209"/>
    </location>
</feature>
<dbReference type="GO" id="GO:0008233">
    <property type="term" value="F:peptidase activity"/>
    <property type="evidence" value="ECO:0007669"/>
    <property type="project" value="InterPro"/>
</dbReference>
<feature type="transmembrane region" description="Helical" evidence="14">
    <location>
        <begin position="156"/>
        <end position="179"/>
    </location>
</feature>
<organism evidence="18 19">
    <name type="scientific">Noviherbaspirillum pedocola</name>
    <dbReference type="NCBI Taxonomy" id="2801341"/>
    <lineage>
        <taxon>Bacteria</taxon>
        <taxon>Pseudomonadati</taxon>
        <taxon>Pseudomonadota</taxon>
        <taxon>Betaproteobacteria</taxon>
        <taxon>Burkholderiales</taxon>
        <taxon>Oxalobacteraceae</taxon>
        <taxon>Noviherbaspirillum</taxon>
    </lineage>
</organism>
<feature type="domain" description="Peptidase C39" evidence="17">
    <location>
        <begin position="17"/>
        <end position="142"/>
    </location>
</feature>
<evidence type="ECO:0000256" key="6">
    <source>
        <dbReference type="ARBA" id="ARBA00022741"/>
    </source>
</evidence>
<comment type="caution">
    <text evidence="18">The sequence shown here is derived from an EMBL/GenBank/DDBJ whole genome shotgun (WGS) entry which is preliminary data.</text>
</comment>
<dbReference type="GO" id="GO:0031640">
    <property type="term" value="P:killing of cells of another organism"/>
    <property type="evidence" value="ECO:0007669"/>
    <property type="project" value="UniProtKB-KW"/>
</dbReference>
<evidence type="ECO:0000256" key="5">
    <source>
        <dbReference type="ARBA" id="ARBA00022735"/>
    </source>
</evidence>
<dbReference type="CDD" id="cd03245">
    <property type="entry name" value="ABCC_bacteriocin_exporters"/>
    <property type="match status" value="1"/>
</dbReference>
<evidence type="ECO:0000256" key="10">
    <source>
        <dbReference type="ARBA" id="ARBA00023136"/>
    </source>
</evidence>
<keyword evidence="2" id="KW-0813">Transport</keyword>
<evidence type="ECO:0000256" key="14">
    <source>
        <dbReference type="SAM" id="Phobius"/>
    </source>
</evidence>
<keyword evidence="8" id="KW-0067">ATP-binding</keyword>
<dbReference type="InterPro" id="IPR003593">
    <property type="entry name" value="AAA+_ATPase"/>
</dbReference>
<dbReference type="EMBL" id="JAEPBG010000021">
    <property type="protein sequence ID" value="MBK4738453.1"/>
    <property type="molecule type" value="Genomic_DNA"/>
</dbReference>
<evidence type="ECO:0000313" key="19">
    <source>
        <dbReference type="Proteomes" id="UP000622890"/>
    </source>
</evidence>
<dbReference type="SMART" id="SM00382">
    <property type="entry name" value="AAA"/>
    <property type="match status" value="1"/>
</dbReference>
<dbReference type="RefSeq" id="WP_200597691.1">
    <property type="nucleotide sequence ID" value="NZ_JAEPBG010000021.1"/>
</dbReference>
<dbReference type="PROSITE" id="PS50929">
    <property type="entry name" value="ABC_TM1F"/>
    <property type="match status" value="1"/>
</dbReference>
<sequence length="709" mass="75605">MPTVDALELPHAAPAANEETDDALLDCLLALVRFHELPATRDSLCAGLPRDGGRFTPQLLVRAAQRAGLVSCLVEQDFEALTSEQLPALLLLRDGTACVLGGIQDDSAQLLAPAGTVELASLRLRYAGELILATPREGAAAVRPDRWLLRILTPLWPLYAEVLAASLMVNLFAVCMPLFTMNVYDRVVPNAAGSTLWALSAGMAMVLLFDVAMRALRGRAIEAAGRQLDMQVSCRIFERLLTLSLAARPASAGAFGSRLQEFECVREFLTAATISALVDLPFVVVYLAAMFWIGGGLGWLAVTAIVVIVIAGFALQAPMAASLADAARVAARRQALLLDTLGGLETIRAANAEGRLQRRWERLVAEAGDWACHARALAGGVQQVSQCMQQLAYLLVVIAGVTQVLDEKQTIGGVIACSILAGRALAPWSQVASLLTRYHQARAALATVRRLLEMPVERSGAPAGLERSQLRGEIEFRDVHFSYPGQHGEALAGVSFRIAAGERVGVIGCVDSGKTTLEKLIVAFYAPQRGTVAIDGINARQIDPAALRRAIGHVPQDVLLFAGSIRDNIALGAPEADDAAVLRAAELGGVTDFVDRWSDGYAREVGERGAQLSGGQRQAIAIARAELFTPPILLMDEPSSAMDAISEARFRERLAARLGKRTLILVSHRTSLLALVDRVLVLDGGRLVADGPRDRVLAALAAGKSHVVS</sequence>
<keyword evidence="5" id="KW-0204">Cytolysis</keyword>
<name>A0A934SZB2_9BURK</name>
<evidence type="ECO:0000256" key="4">
    <source>
        <dbReference type="ARBA" id="ARBA00022692"/>
    </source>
</evidence>
<evidence type="ECO:0000256" key="13">
    <source>
        <dbReference type="ARBA" id="ARBA00072252"/>
    </source>
</evidence>
<dbReference type="InterPro" id="IPR017750">
    <property type="entry name" value="ATPase_T1SS"/>
</dbReference>
<dbReference type="Proteomes" id="UP000622890">
    <property type="component" value="Unassembled WGS sequence"/>
</dbReference>